<dbReference type="AlphaFoldDB" id="A0A1E2TGF9"/>
<dbReference type="GO" id="GO:0008168">
    <property type="term" value="F:methyltransferase activity"/>
    <property type="evidence" value="ECO:0007669"/>
    <property type="project" value="UniProtKB-KW"/>
</dbReference>
<dbReference type="PANTHER" id="PTHR43464:SF19">
    <property type="entry name" value="UBIQUINONE BIOSYNTHESIS O-METHYLTRANSFERASE, MITOCHONDRIAL"/>
    <property type="match status" value="1"/>
</dbReference>
<reference evidence="6 8" key="2">
    <citation type="submission" date="2021-08" db="EMBL/GenBank/DDBJ databases">
        <title>Bactericidal Effect of Pseudomonas oryziphila sp. nov., a novel Pseudomonas Species Against Xanthomonas oryzae Reduces Disease Severity of Bacterial Leaf Streak of Rice.</title>
        <authorList>
            <person name="Yang R."/>
            <person name="Li S."/>
            <person name="Li Y."/>
            <person name="Yan Y."/>
            <person name="Fang Y."/>
            <person name="Zou L."/>
            <person name="Chen G."/>
        </authorList>
    </citation>
    <scope>NUCLEOTIDE SEQUENCE [LARGE SCALE GENOMIC DNA]</scope>
    <source>
        <strain evidence="6 8">DSM 17497</strain>
    </source>
</reference>
<keyword evidence="8" id="KW-1185">Reference proteome</keyword>
<evidence type="ECO:0000256" key="3">
    <source>
        <dbReference type="ARBA" id="ARBA00022691"/>
    </source>
</evidence>
<dbReference type="Proteomes" id="UP000541770">
    <property type="component" value="Unassembled WGS sequence"/>
</dbReference>
<dbReference type="InterPro" id="IPR041698">
    <property type="entry name" value="Methyltransf_25"/>
</dbReference>
<evidence type="ECO:0000259" key="4">
    <source>
        <dbReference type="Pfam" id="PF13649"/>
    </source>
</evidence>
<evidence type="ECO:0000313" key="5">
    <source>
        <dbReference type="EMBL" id="MBA6068206.1"/>
    </source>
</evidence>
<evidence type="ECO:0000256" key="1">
    <source>
        <dbReference type="ARBA" id="ARBA00022603"/>
    </source>
</evidence>
<evidence type="ECO:0000313" key="8">
    <source>
        <dbReference type="Proteomes" id="UP000825591"/>
    </source>
</evidence>
<keyword evidence="3" id="KW-0949">S-adenosyl-L-methionine</keyword>
<evidence type="ECO:0000313" key="6">
    <source>
        <dbReference type="EMBL" id="QZP28867.1"/>
    </source>
</evidence>
<dbReference type="KEGG" id="pmol:CLJ08_02160"/>
<feature type="domain" description="Methyltransferase" evidence="4">
    <location>
        <begin position="58"/>
        <end position="150"/>
    </location>
</feature>
<gene>
    <name evidence="5" type="ORF">H4C75_26060</name>
    <name evidence="6" type="ORF">K5H97_11190</name>
</gene>
<dbReference type="Gene3D" id="3.40.50.150">
    <property type="entry name" value="Vaccinia Virus protein VP39"/>
    <property type="match status" value="1"/>
</dbReference>
<dbReference type="InterPro" id="IPR029063">
    <property type="entry name" value="SAM-dependent_MTases_sf"/>
</dbReference>
<dbReference type="Proteomes" id="UP000825591">
    <property type="component" value="Chromosome"/>
</dbReference>
<dbReference type="CDD" id="cd02440">
    <property type="entry name" value="AdoMet_MTases"/>
    <property type="match status" value="1"/>
</dbReference>
<organism evidence="5 7">
    <name type="scientific">Pseudomonas mosselii</name>
    <dbReference type="NCBI Taxonomy" id="78327"/>
    <lineage>
        <taxon>Bacteria</taxon>
        <taxon>Pseudomonadati</taxon>
        <taxon>Pseudomonadota</taxon>
        <taxon>Gammaproteobacteria</taxon>
        <taxon>Pseudomonadales</taxon>
        <taxon>Pseudomonadaceae</taxon>
        <taxon>Pseudomonas</taxon>
    </lineage>
</organism>
<accession>A0A1E2TGF9</accession>
<proteinExistence type="predicted"/>
<sequence length="219" mass="24932">MSKQASDFMAQGDYRKALDTSFVHRYSHGEDEWSWDIGMIQAAQAFLERLDPRADQHVLDIGVGRGRDASTFILAGHRVTGLDIVENSSWPLLRKRWGDRLDLVNKAMQDWQPAPGTVFDAALDNGCFHHQHPDEWGAYLAHVRRLLRPGALVGLNVFGVDAAHPQPGWREMDNQRQGYFFTDDGIRQTLEAHGFTWEGLEVIERQHGEARYLLALVRT</sequence>
<dbReference type="SUPFAM" id="SSF53335">
    <property type="entry name" value="S-adenosyl-L-methionine-dependent methyltransferases"/>
    <property type="match status" value="1"/>
</dbReference>
<dbReference type="EMBL" id="JACGDE010000027">
    <property type="protein sequence ID" value="MBA6068206.1"/>
    <property type="molecule type" value="Genomic_DNA"/>
</dbReference>
<protein>
    <submittedName>
        <fullName evidence="5">Class I SAM-dependent methyltransferase</fullName>
    </submittedName>
</protein>
<evidence type="ECO:0000313" key="7">
    <source>
        <dbReference type="Proteomes" id="UP000541770"/>
    </source>
</evidence>
<dbReference type="RefSeq" id="WP_028691685.1">
    <property type="nucleotide sequence ID" value="NZ_BQIL01000025.1"/>
</dbReference>
<dbReference type="GeneID" id="58767865"/>
<keyword evidence="1 5" id="KW-0489">Methyltransferase</keyword>
<dbReference type="EMBL" id="CP081966">
    <property type="protein sequence ID" value="QZP28867.1"/>
    <property type="molecule type" value="Genomic_DNA"/>
</dbReference>
<keyword evidence="2 5" id="KW-0808">Transferase</keyword>
<dbReference type="PANTHER" id="PTHR43464">
    <property type="entry name" value="METHYLTRANSFERASE"/>
    <property type="match status" value="1"/>
</dbReference>
<name>A0A1E2TGF9_9PSED</name>
<dbReference type="GO" id="GO:0032259">
    <property type="term" value="P:methylation"/>
    <property type="evidence" value="ECO:0007669"/>
    <property type="project" value="UniProtKB-KW"/>
</dbReference>
<dbReference type="Pfam" id="PF13649">
    <property type="entry name" value="Methyltransf_25"/>
    <property type="match status" value="1"/>
</dbReference>
<evidence type="ECO:0000256" key="2">
    <source>
        <dbReference type="ARBA" id="ARBA00022679"/>
    </source>
</evidence>
<reference evidence="5 7" key="1">
    <citation type="submission" date="2020-07" db="EMBL/GenBank/DDBJ databases">
        <title>Diversity of carbapenemase encoding genes among Pseudomonas putida group clinical isolates in a tertiary Brazilian hospital.</title>
        <authorList>
            <person name="Alberto-Lei F."/>
            <person name="Nodari C.S."/>
            <person name="Streling A.P."/>
            <person name="Paulino J.T."/>
            <person name="Bessa-Neto F.O."/>
            <person name="Cayo R."/>
            <person name="Gales A.C."/>
        </authorList>
    </citation>
    <scope>NUCLEOTIDE SEQUENCE [LARGE SCALE GENOMIC DNA]</scope>
    <source>
        <strain evidence="5 7">14802</strain>
    </source>
</reference>
<dbReference type="STRING" id="1388763.O165_012495"/>